<keyword evidence="7" id="KW-1185">Reference proteome</keyword>
<evidence type="ECO:0000256" key="1">
    <source>
        <dbReference type="ARBA" id="ARBA00023015"/>
    </source>
</evidence>
<dbReference type="PANTHER" id="PTHR30055:SF234">
    <property type="entry name" value="HTH-TYPE TRANSCRIPTIONAL REGULATOR BETI"/>
    <property type="match status" value="1"/>
</dbReference>
<dbReference type="InterPro" id="IPR001647">
    <property type="entry name" value="HTH_TetR"/>
</dbReference>
<evidence type="ECO:0000259" key="5">
    <source>
        <dbReference type="PROSITE" id="PS50977"/>
    </source>
</evidence>
<dbReference type="RefSeq" id="WP_203766099.1">
    <property type="nucleotide sequence ID" value="NZ_BAAAYJ010000116.1"/>
</dbReference>
<organism evidence="6 7">
    <name type="scientific">Actinoplanes nipponensis</name>
    <dbReference type="NCBI Taxonomy" id="135950"/>
    <lineage>
        <taxon>Bacteria</taxon>
        <taxon>Bacillati</taxon>
        <taxon>Actinomycetota</taxon>
        <taxon>Actinomycetes</taxon>
        <taxon>Micromonosporales</taxon>
        <taxon>Micromonosporaceae</taxon>
        <taxon>Actinoplanes</taxon>
    </lineage>
</organism>
<accession>A0A919MJV1</accession>
<keyword evidence="2 4" id="KW-0238">DNA-binding</keyword>
<reference evidence="6" key="1">
    <citation type="submission" date="2021-01" db="EMBL/GenBank/DDBJ databases">
        <title>Whole genome shotgun sequence of Actinoplanes nipponensis NBRC 14063.</title>
        <authorList>
            <person name="Komaki H."/>
            <person name="Tamura T."/>
        </authorList>
    </citation>
    <scope>NUCLEOTIDE SEQUENCE</scope>
    <source>
        <strain evidence="6">NBRC 14063</strain>
    </source>
</reference>
<dbReference type="AlphaFoldDB" id="A0A919MJV1"/>
<dbReference type="PANTHER" id="PTHR30055">
    <property type="entry name" value="HTH-TYPE TRANSCRIPTIONAL REGULATOR RUTR"/>
    <property type="match status" value="1"/>
</dbReference>
<dbReference type="SUPFAM" id="SSF46689">
    <property type="entry name" value="Homeodomain-like"/>
    <property type="match status" value="1"/>
</dbReference>
<keyword evidence="3" id="KW-0804">Transcription</keyword>
<feature type="DNA-binding region" description="H-T-H motif" evidence="4">
    <location>
        <begin position="26"/>
        <end position="45"/>
    </location>
</feature>
<name>A0A919MJV1_9ACTN</name>
<dbReference type="GO" id="GO:0003700">
    <property type="term" value="F:DNA-binding transcription factor activity"/>
    <property type="evidence" value="ECO:0007669"/>
    <property type="project" value="TreeGrafter"/>
</dbReference>
<evidence type="ECO:0000256" key="4">
    <source>
        <dbReference type="PROSITE-ProRule" id="PRU00335"/>
    </source>
</evidence>
<dbReference type="Gene3D" id="1.10.357.10">
    <property type="entry name" value="Tetracycline Repressor, domain 2"/>
    <property type="match status" value="1"/>
</dbReference>
<dbReference type="PROSITE" id="PS50977">
    <property type="entry name" value="HTH_TETR_2"/>
    <property type="match status" value="1"/>
</dbReference>
<dbReference type="EMBL" id="BOMQ01000017">
    <property type="protein sequence ID" value="GIE47841.1"/>
    <property type="molecule type" value="Genomic_DNA"/>
</dbReference>
<dbReference type="InterPro" id="IPR009057">
    <property type="entry name" value="Homeodomain-like_sf"/>
</dbReference>
<sequence length="202" mass="21211">MAPEDRRAALIAATIPLLHEHGLDVSTKQIAQAAGVAEGTIFGVFPDKRSLLVAAITQAFDPAPTLDAIAAIDPGLDLRARLSAAATLITGRFTGNVRLMNAARLAHHSADPEAAVRMNQARERLLAVLTKLIEPDAELLRRPPATVARLVLLFCGANTYGPFGDRTYGGDDLVSLLLDGLLAGSGPASTHPDQTTGVSEFC</sequence>
<evidence type="ECO:0000313" key="6">
    <source>
        <dbReference type="EMBL" id="GIE47841.1"/>
    </source>
</evidence>
<dbReference type="Pfam" id="PF00440">
    <property type="entry name" value="TetR_N"/>
    <property type="match status" value="1"/>
</dbReference>
<feature type="domain" description="HTH tetR-type" evidence="5">
    <location>
        <begin position="4"/>
        <end position="63"/>
    </location>
</feature>
<evidence type="ECO:0000256" key="3">
    <source>
        <dbReference type="ARBA" id="ARBA00023163"/>
    </source>
</evidence>
<comment type="caution">
    <text evidence="6">The sequence shown here is derived from an EMBL/GenBank/DDBJ whole genome shotgun (WGS) entry which is preliminary data.</text>
</comment>
<gene>
    <name evidence="6" type="ORF">Ani05nite_13750</name>
</gene>
<protein>
    <recommendedName>
        <fullName evidence="5">HTH tetR-type domain-containing protein</fullName>
    </recommendedName>
</protein>
<dbReference type="PRINTS" id="PR00455">
    <property type="entry name" value="HTHTETR"/>
</dbReference>
<dbReference type="Proteomes" id="UP000647172">
    <property type="component" value="Unassembled WGS sequence"/>
</dbReference>
<evidence type="ECO:0000256" key="2">
    <source>
        <dbReference type="ARBA" id="ARBA00023125"/>
    </source>
</evidence>
<dbReference type="InterPro" id="IPR050109">
    <property type="entry name" value="HTH-type_TetR-like_transc_reg"/>
</dbReference>
<dbReference type="GO" id="GO:0000976">
    <property type="term" value="F:transcription cis-regulatory region binding"/>
    <property type="evidence" value="ECO:0007669"/>
    <property type="project" value="TreeGrafter"/>
</dbReference>
<proteinExistence type="predicted"/>
<keyword evidence="1" id="KW-0805">Transcription regulation</keyword>
<evidence type="ECO:0000313" key="7">
    <source>
        <dbReference type="Proteomes" id="UP000647172"/>
    </source>
</evidence>